<evidence type="ECO:0000313" key="1">
    <source>
        <dbReference type="EMBL" id="NMH89772.1"/>
    </source>
</evidence>
<keyword evidence="3" id="KW-1185">Reference proteome</keyword>
<name>A0ABX1S2D3_9FLAO</name>
<dbReference type="RefSeq" id="WP_169677069.1">
    <property type="nucleotide sequence ID" value="NZ_JABBHF010000016.1"/>
</dbReference>
<sequence>MKIKYPKSSPLVKIPEEAEFAIFIIRQELKSQKLTNSFDEMGFDGSICISDFSELIFSMIGLNDRSDEFYEWYVGQLNSFCKEVDLSDGTTLSKQAFDFYVHLLVEKRRKDVRK</sequence>
<gene>
    <name evidence="1" type="ORF">HHX25_19885</name>
    <name evidence="2" type="ORF">HHX25_20965</name>
</gene>
<evidence type="ECO:0000313" key="3">
    <source>
        <dbReference type="Proteomes" id="UP000746690"/>
    </source>
</evidence>
<comment type="caution">
    <text evidence="2">The sequence shown here is derived from an EMBL/GenBank/DDBJ whole genome shotgun (WGS) entry which is preliminary data.</text>
</comment>
<protein>
    <submittedName>
        <fullName evidence="2">Uncharacterized protein</fullName>
    </submittedName>
</protein>
<dbReference type="EMBL" id="JABBHF010000016">
    <property type="protein sequence ID" value="NMH89772.1"/>
    <property type="molecule type" value="Genomic_DNA"/>
</dbReference>
<organism evidence="2 3">
    <name type="scientific">Flavivirga algicola</name>
    <dbReference type="NCBI Taxonomy" id="2729136"/>
    <lineage>
        <taxon>Bacteria</taxon>
        <taxon>Pseudomonadati</taxon>
        <taxon>Bacteroidota</taxon>
        <taxon>Flavobacteriia</taxon>
        <taxon>Flavobacteriales</taxon>
        <taxon>Flavobacteriaceae</taxon>
        <taxon>Flavivirga</taxon>
    </lineage>
</organism>
<dbReference type="Proteomes" id="UP000746690">
    <property type="component" value="Unassembled WGS sequence"/>
</dbReference>
<reference evidence="2 3" key="1">
    <citation type="submission" date="2020-04" db="EMBL/GenBank/DDBJ databases">
        <title>A Flavivirga sp. nov.</title>
        <authorList>
            <person name="Sun X."/>
        </authorList>
    </citation>
    <scope>NUCLEOTIDE SEQUENCE [LARGE SCALE GENOMIC DNA]</scope>
    <source>
        <strain evidence="2 3">Y03</strain>
    </source>
</reference>
<proteinExistence type="predicted"/>
<evidence type="ECO:0000313" key="2">
    <source>
        <dbReference type="EMBL" id="NMH89981.1"/>
    </source>
</evidence>
<dbReference type="EMBL" id="JABBHF010000021">
    <property type="protein sequence ID" value="NMH89981.1"/>
    <property type="molecule type" value="Genomic_DNA"/>
</dbReference>
<accession>A0ABX1S2D3</accession>